<evidence type="ECO:0000313" key="2">
    <source>
        <dbReference type="Proteomes" id="UP000663879"/>
    </source>
</evidence>
<name>A0A814NSN8_9BILA</name>
<comment type="caution">
    <text evidence="1">The sequence shown here is derived from an EMBL/GenBank/DDBJ whole genome shotgun (WGS) entry which is preliminary data.</text>
</comment>
<dbReference type="InterPro" id="IPR036397">
    <property type="entry name" value="RNaseH_sf"/>
</dbReference>
<dbReference type="GO" id="GO:0003676">
    <property type="term" value="F:nucleic acid binding"/>
    <property type="evidence" value="ECO:0007669"/>
    <property type="project" value="InterPro"/>
</dbReference>
<organism evidence="1 2">
    <name type="scientific">Brachionus calyciflorus</name>
    <dbReference type="NCBI Taxonomy" id="104777"/>
    <lineage>
        <taxon>Eukaryota</taxon>
        <taxon>Metazoa</taxon>
        <taxon>Spiralia</taxon>
        <taxon>Gnathifera</taxon>
        <taxon>Rotifera</taxon>
        <taxon>Eurotatoria</taxon>
        <taxon>Monogononta</taxon>
        <taxon>Pseudotrocha</taxon>
        <taxon>Ploima</taxon>
        <taxon>Brachionidae</taxon>
        <taxon>Brachionus</taxon>
    </lineage>
</organism>
<dbReference type="Proteomes" id="UP000663879">
    <property type="component" value="Unassembled WGS sequence"/>
</dbReference>
<dbReference type="OrthoDB" id="6428870at2759"/>
<gene>
    <name evidence="1" type="ORF">OXX778_LOCUS20952</name>
</gene>
<keyword evidence="2" id="KW-1185">Reference proteome</keyword>
<sequence length="82" mass="9505">MLCMYVNDNHDNWDERLQSVIFAYNNTRHSTTNVAPYVIVFGKLMTSSVDKLCGIDRTSVNQDENFVEKIQDKMPLTSNKQM</sequence>
<evidence type="ECO:0008006" key="3">
    <source>
        <dbReference type="Google" id="ProtNLM"/>
    </source>
</evidence>
<dbReference type="Gene3D" id="3.30.420.10">
    <property type="entry name" value="Ribonuclease H-like superfamily/Ribonuclease H"/>
    <property type="match status" value="1"/>
</dbReference>
<reference evidence="1" key="1">
    <citation type="submission" date="2021-02" db="EMBL/GenBank/DDBJ databases">
        <authorList>
            <person name="Nowell W R."/>
        </authorList>
    </citation>
    <scope>NUCLEOTIDE SEQUENCE</scope>
    <source>
        <strain evidence="1">Ploen Becks lab</strain>
    </source>
</reference>
<accession>A0A814NSN8</accession>
<evidence type="ECO:0000313" key="1">
    <source>
        <dbReference type="EMBL" id="CAF1096871.1"/>
    </source>
</evidence>
<dbReference type="EMBL" id="CAJNOC010007331">
    <property type="protein sequence ID" value="CAF1096871.1"/>
    <property type="molecule type" value="Genomic_DNA"/>
</dbReference>
<proteinExistence type="predicted"/>
<protein>
    <recommendedName>
        <fullName evidence="3">Integrase catalytic domain-containing protein</fullName>
    </recommendedName>
</protein>
<dbReference type="AlphaFoldDB" id="A0A814NSN8"/>